<feature type="transmembrane region" description="Helical" evidence="7">
    <location>
        <begin position="12"/>
        <end position="30"/>
    </location>
</feature>
<dbReference type="Proteomes" id="UP000231553">
    <property type="component" value="Unassembled WGS sequence"/>
</dbReference>
<protein>
    <submittedName>
        <fullName evidence="8">Flagellar biosynthetic protein FliR</fullName>
    </submittedName>
</protein>
<gene>
    <name evidence="8" type="ORF">CVM52_21110</name>
</gene>
<dbReference type="PANTHER" id="PTHR30065">
    <property type="entry name" value="FLAGELLAR BIOSYNTHETIC PROTEIN FLIR"/>
    <property type="match status" value="1"/>
</dbReference>
<dbReference type="Pfam" id="PF01311">
    <property type="entry name" value="Bac_export_1"/>
    <property type="match status" value="1"/>
</dbReference>
<comment type="caution">
    <text evidence="8">The sequence shown here is derived from an EMBL/GenBank/DDBJ whole genome shotgun (WGS) entry which is preliminary data.</text>
</comment>
<comment type="similarity">
    <text evidence="2">Belongs to the FliR/MopE/SpaR family.</text>
</comment>
<keyword evidence="3" id="KW-1003">Cell membrane</keyword>
<organism evidence="8 9">
    <name type="scientific">Pseudooceanicola lipolyticus</name>
    <dbReference type="NCBI Taxonomy" id="2029104"/>
    <lineage>
        <taxon>Bacteria</taxon>
        <taxon>Pseudomonadati</taxon>
        <taxon>Pseudomonadota</taxon>
        <taxon>Alphaproteobacteria</taxon>
        <taxon>Rhodobacterales</taxon>
        <taxon>Paracoccaceae</taxon>
        <taxon>Pseudooceanicola</taxon>
    </lineage>
</organism>
<dbReference type="AlphaFoldDB" id="A0A2M8IVW3"/>
<accession>A0A2M8IVW3</accession>
<evidence type="ECO:0000256" key="1">
    <source>
        <dbReference type="ARBA" id="ARBA00004651"/>
    </source>
</evidence>
<evidence type="ECO:0000313" key="9">
    <source>
        <dbReference type="Proteomes" id="UP000231553"/>
    </source>
</evidence>
<feature type="transmembrane region" description="Helical" evidence="7">
    <location>
        <begin position="118"/>
        <end position="137"/>
    </location>
</feature>
<evidence type="ECO:0000313" key="8">
    <source>
        <dbReference type="EMBL" id="PJE34673.1"/>
    </source>
</evidence>
<evidence type="ECO:0000256" key="3">
    <source>
        <dbReference type="ARBA" id="ARBA00022475"/>
    </source>
</evidence>
<evidence type="ECO:0000256" key="2">
    <source>
        <dbReference type="ARBA" id="ARBA00009772"/>
    </source>
</evidence>
<feature type="transmembrane region" description="Helical" evidence="7">
    <location>
        <begin position="68"/>
        <end position="85"/>
    </location>
</feature>
<dbReference type="RefSeq" id="WP_100164373.1">
    <property type="nucleotide sequence ID" value="NZ_PGTB01000153.1"/>
</dbReference>
<feature type="transmembrane region" description="Helical" evidence="7">
    <location>
        <begin position="144"/>
        <end position="164"/>
    </location>
</feature>
<evidence type="ECO:0000256" key="4">
    <source>
        <dbReference type="ARBA" id="ARBA00022692"/>
    </source>
</evidence>
<keyword evidence="4 7" id="KW-0812">Transmembrane</keyword>
<evidence type="ECO:0000256" key="7">
    <source>
        <dbReference type="SAM" id="Phobius"/>
    </source>
</evidence>
<comment type="subcellular location">
    <subcellularLocation>
        <location evidence="1">Cell membrane</location>
        <topology evidence="1">Multi-pass membrane protein</topology>
    </subcellularLocation>
</comment>
<feature type="transmembrane region" description="Helical" evidence="7">
    <location>
        <begin position="42"/>
        <end position="62"/>
    </location>
</feature>
<sequence>MDLTALLTSQVMGFALVFARLGSVLVFMPGFGEAFIPVRHRLALAVVIAAALYPATPVQAMIFEAPLALLPVLAIEVMIGIWIGLTARILLIAVQFAGYQVGIVAGLSNAFAPSIGSFEGSTLLATSLLLAGVALIFATDLHHLIIAALLMSYDVFAPGVIIPGDMAQQVVRAASQSFYLGIMIAAPFYVMGLVLNVGLGLANRMMPTLPVFFVAAPLLICSGLFVLVLAAPAMLRTWLVEFSTWLGVLSF</sequence>
<name>A0A2M8IVW3_9RHOB</name>
<dbReference type="OrthoDB" id="9779817at2"/>
<keyword evidence="5 7" id="KW-1133">Transmembrane helix</keyword>
<feature type="transmembrane region" description="Helical" evidence="7">
    <location>
        <begin position="92"/>
        <end position="112"/>
    </location>
</feature>
<evidence type="ECO:0000256" key="5">
    <source>
        <dbReference type="ARBA" id="ARBA00022989"/>
    </source>
</evidence>
<dbReference type="PRINTS" id="PR00953">
    <property type="entry name" value="TYPE3IMRPROT"/>
</dbReference>
<dbReference type="PANTHER" id="PTHR30065:SF8">
    <property type="entry name" value="FLAGELLAR BIOSYNTHETIC PROTEIN FLIR"/>
    <property type="match status" value="1"/>
</dbReference>
<feature type="transmembrane region" description="Helical" evidence="7">
    <location>
        <begin position="176"/>
        <end position="199"/>
    </location>
</feature>
<keyword evidence="8" id="KW-0966">Cell projection</keyword>
<keyword evidence="8" id="KW-0969">Cilium</keyword>
<dbReference type="EMBL" id="PGTB01000153">
    <property type="protein sequence ID" value="PJE34673.1"/>
    <property type="molecule type" value="Genomic_DNA"/>
</dbReference>
<keyword evidence="6 7" id="KW-0472">Membrane</keyword>
<reference evidence="8 9" key="1">
    <citation type="journal article" date="2018" name="Int. J. Syst. Evol. Microbiol.">
        <title>Pseudooceanicola lipolyticus sp. nov., a marine alphaproteobacterium, reclassification of Oceanicola flagellatus as Pseudooceanicola flagellatus comb. nov. and emended description of the genus Pseudooceanicola.</title>
        <authorList>
            <person name="Huang M.-M."/>
            <person name="Guo L.-L."/>
            <person name="Wu Y.-H."/>
            <person name="Lai Q.-L."/>
            <person name="Shao Z.-Z."/>
            <person name="Wang C.-S."/>
            <person name="Wu M."/>
            <person name="Xu X.-W."/>
        </authorList>
    </citation>
    <scope>NUCLEOTIDE SEQUENCE [LARGE SCALE GENOMIC DNA]</scope>
    <source>
        <strain evidence="8 9">157</strain>
    </source>
</reference>
<dbReference type="GO" id="GO:0005886">
    <property type="term" value="C:plasma membrane"/>
    <property type="evidence" value="ECO:0007669"/>
    <property type="project" value="UniProtKB-SubCell"/>
</dbReference>
<keyword evidence="9" id="KW-1185">Reference proteome</keyword>
<feature type="transmembrane region" description="Helical" evidence="7">
    <location>
        <begin position="211"/>
        <end position="235"/>
    </location>
</feature>
<proteinExistence type="inferred from homology"/>
<dbReference type="InterPro" id="IPR002010">
    <property type="entry name" value="T3SS_IM_R"/>
</dbReference>
<dbReference type="GO" id="GO:0006605">
    <property type="term" value="P:protein targeting"/>
    <property type="evidence" value="ECO:0007669"/>
    <property type="project" value="InterPro"/>
</dbReference>
<keyword evidence="8" id="KW-0282">Flagellum</keyword>
<evidence type="ECO:0000256" key="6">
    <source>
        <dbReference type="ARBA" id="ARBA00023136"/>
    </source>
</evidence>